<dbReference type="InterPro" id="IPR013249">
    <property type="entry name" value="RNA_pol_sigma70_r4_t2"/>
</dbReference>
<comment type="similarity">
    <text evidence="1">Belongs to the sigma-70 factor family. ECF subfamily.</text>
</comment>
<gene>
    <name evidence="6" type="ORF">ACFQ1S_00020</name>
</gene>
<dbReference type="InterPro" id="IPR036388">
    <property type="entry name" value="WH-like_DNA-bd_sf"/>
</dbReference>
<dbReference type="Proteomes" id="UP001597045">
    <property type="component" value="Unassembled WGS sequence"/>
</dbReference>
<organism evidence="6 7">
    <name type="scientific">Kibdelosporangium lantanae</name>
    <dbReference type="NCBI Taxonomy" id="1497396"/>
    <lineage>
        <taxon>Bacteria</taxon>
        <taxon>Bacillati</taxon>
        <taxon>Actinomycetota</taxon>
        <taxon>Actinomycetes</taxon>
        <taxon>Pseudonocardiales</taxon>
        <taxon>Pseudonocardiaceae</taxon>
        <taxon>Kibdelosporangium</taxon>
    </lineage>
</organism>
<accession>A0ABW3M3Z6</accession>
<comment type="caution">
    <text evidence="6">The sequence shown here is derived from an EMBL/GenBank/DDBJ whole genome shotgun (WGS) entry which is preliminary data.</text>
</comment>
<evidence type="ECO:0000259" key="5">
    <source>
        <dbReference type="Pfam" id="PF08281"/>
    </source>
</evidence>
<evidence type="ECO:0000256" key="1">
    <source>
        <dbReference type="ARBA" id="ARBA00010641"/>
    </source>
</evidence>
<dbReference type="SUPFAM" id="SSF88659">
    <property type="entry name" value="Sigma3 and sigma4 domains of RNA polymerase sigma factors"/>
    <property type="match status" value="1"/>
</dbReference>
<dbReference type="Pfam" id="PF08281">
    <property type="entry name" value="Sigma70_r4_2"/>
    <property type="match status" value="1"/>
</dbReference>
<evidence type="ECO:0000256" key="4">
    <source>
        <dbReference type="ARBA" id="ARBA00023163"/>
    </source>
</evidence>
<keyword evidence="4" id="KW-0804">Transcription</keyword>
<protein>
    <submittedName>
        <fullName evidence="6">Sigma-70 family RNA polymerase sigma factor</fullName>
    </submittedName>
</protein>
<evidence type="ECO:0000256" key="3">
    <source>
        <dbReference type="ARBA" id="ARBA00023082"/>
    </source>
</evidence>
<feature type="domain" description="RNA polymerase sigma factor 70 region 4 type 2" evidence="5">
    <location>
        <begin position="93"/>
        <end position="141"/>
    </location>
</feature>
<sequence length="157" mass="17943">MELASTLEKYAIYLGFREQRREIAFETLRRVLPTWGTHDNETAFAIVVLRNYVRDYGPAIRRDQGQLIGDDLLYAQIGHVVRDESDSWADSIDLQRAINSLPEDLREILGLIAFGGLSNTDVARELRISARTVKRKLNQAKDVLAEKLDSPRFRNGQ</sequence>
<evidence type="ECO:0000256" key="2">
    <source>
        <dbReference type="ARBA" id="ARBA00023015"/>
    </source>
</evidence>
<evidence type="ECO:0000313" key="7">
    <source>
        <dbReference type="Proteomes" id="UP001597045"/>
    </source>
</evidence>
<dbReference type="InterPro" id="IPR014284">
    <property type="entry name" value="RNA_pol_sigma-70_dom"/>
</dbReference>
<dbReference type="NCBIfam" id="TIGR02937">
    <property type="entry name" value="sigma70-ECF"/>
    <property type="match status" value="1"/>
</dbReference>
<name>A0ABW3M3Z6_9PSEU</name>
<evidence type="ECO:0000313" key="6">
    <source>
        <dbReference type="EMBL" id="MFD1044094.1"/>
    </source>
</evidence>
<dbReference type="EMBL" id="JBHTIS010000001">
    <property type="protein sequence ID" value="MFD1044094.1"/>
    <property type="molecule type" value="Genomic_DNA"/>
</dbReference>
<reference evidence="7" key="1">
    <citation type="journal article" date="2019" name="Int. J. Syst. Evol. Microbiol.">
        <title>The Global Catalogue of Microorganisms (GCM) 10K type strain sequencing project: providing services to taxonomists for standard genome sequencing and annotation.</title>
        <authorList>
            <consortium name="The Broad Institute Genomics Platform"/>
            <consortium name="The Broad Institute Genome Sequencing Center for Infectious Disease"/>
            <person name="Wu L."/>
            <person name="Ma J."/>
        </authorList>
    </citation>
    <scope>NUCLEOTIDE SEQUENCE [LARGE SCALE GENOMIC DNA]</scope>
    <source>
        <strain evidence="7">JCM 31486</strain>
    </source>
</reference>
<dbReference type="Gene3D" id="1.10.10.10">
    <property type="entry name" value="Winged helix-like DNA-binding domain superfamily/Winged helix DNA-binding domain"/>
    <property type="match status" value="1"/>
</dbReference>
<keyword evidence="2" id="KW-0805">Transcription regulation</keyword>
<dbReference type="InterPro" id="IPR013324">
    <property type="entry name" value="RNA_pol_sigma_r3/r4-like"/>
</dbReference>
<keyword evidence="7" id="KW-1185">Reference proteome</keyword>
<proteinExistence type="inferred from homology"/>
<keyword evidence="3" id="KW-0731">Sigma factor</keyword>